<sequence length="265" mass="29803">MTLPFSKRDMRITLCGGSERRKIQSKGILLSRGWYQSPELMALRTRMKQEGNEDADVVVRFDFADVRKVFVENPYDLSFIDAELDPNTIRDYQKHFDVIPDLPLPFQQIKAISLKMGRDEADFDDVPIADAIAKIRAIEESQDKDKKKGYKETIAQEASIIEALAKCGATLDDLTPLNEADSFAFIGEVSEAELKQTNKSKNSKKSEGASKSKKRGNKLGKGPLNQENQNLMSGSDINYSTNGNNESTSIDDDLPDYDVSFMRRM</sequence>
<feature type="compositionally biased region" description="Polar residues" evidence="1">
    <location>
        <begin position="225"/>
        <end position="248"/>
    </location>
</feature>
<gene>
    <name evidence="3" type="ORF">FPL14_24670</name>
</gene>
<accession>A0A7G5C476</accession>
<dbReference type="Proteomes" id="UP000515679">
    <property type="component" value="Chromosome"/>
</dbReference>
<organism evidence="3 4">
    <name type="scientific">Cohnella cholangitidis</name>
    <dbReference type="NCBI Taxonomy" id="2598458"/>
    <lineage>
        <taxon>Bacteria</taxon>
        <taxon>Bacillati</taxon>
        <taxon>Bacillota</taxon>
        <taxon>Bacilli</taxon>
        <taxon>Bacillales</taxon>
        <taxon>Paenibacillaceae</taxon>
        <taxon>Cohnella</taxon>
    </lineage>
</organism>
<keyword evidence="4" id="KW-1185">Reference proteome</keyword>
<evidence type="ECO:0000313" key="3">
    <source>
        <dbReference type="EMBL" id="QMV44010.1"/>
    </source>
</evidence>
<reference evidence="3 4" key="1">
    <citation type="submission" date="2019-07" db="EMBL/GenBank/DDBJ databases">
        <authorList>
            <person name="Kim J.K."/>
            <person name="Cheong H.-M."/>
            <person name="Choi Y."/>
            <person name="Hwang K.J."/>
            <person name="Lee S."/>
            <person name="Choi C."/>
        </authorList>
    </citation>
    <scope>NUCLEOTIDE SEQUENCE [LARGE SCALE GENOMIC DNA]</scope>
    <source>
        <strain evidence="3 4">KS 22</strain>
    </source>
</reference>
<name>A0A7G5C476_9BACL</name>
<feature type="region of interest" description="Disordered" evidence="1">
    <location>
        <begin position="196"/>
        <end position="265"/>
    </location>
</feature>
<dbReference type="AlphaFoldDB" id="A0A7G5C476"/>
<dbReference type="EMBL" id="CP041969">
    <property type="protein sequence ID" value="QMV44010.1"/>
    <property type="molecule type" value="Genomic_DNA"/>
</dbReference>
<evidence type="ECO:0000313" key="4">
    <source>
        <dbReference type="Proteomes" id="UP000515679"/>
    </source>
</evidence>
<proteinExistence type="predicted"/>
<evidence type="ECO:0000259" key="2">
    <source>
        <dbReference type="Pfam" id="PF09299"/>
    </source>
</evidence>
<evidence type="ECO:0000256" key="1">
    <source>
        <dbReference type="SAM" id="MobiDB-lite"/>
    </source>
</evidence>
<dbReference type="RefSeq" id="WP_182300242.1">
    <property type="nucleotide sequence ID" value="NZ_CP041969.1"/>
</dbReference>
<dbReference type="Pfam" id="PF09299">
    <property type="entry name" value="Mu-transpos_C"/>
    <property type="match status" value="1"/>
</dbReference>
<dbReference type="KEGG" id="cchl:FPL14_24670"/>
<dbReference type="InterPro" id="IPR015378">
    <property type="entry name" value="Transposase-like_Mu_C"/>
</dbReference>
<feature type="domain" description="Transposase-like Mu C-terminal" evidence="2">
    <location>
        <begin position="18"/>
        <end position="73"/>
    </location>
</feature>
<protein>
    <recommendedName>
        <fullName evidence="2">Transposase-like Mu C-terminal domain-containing protein</fullName>
    </recommendedName>
</protein>